<dbReference type="InParanoid" id="A0A286UV98"/>
<dbReference type="InterPro" id="IPR013780">
    <property type="entry name" value="Glyco_hydro_b"/>
</dbReference>
<sequence>MKFNDGFWLLKHGVKPYYALQVVNDKERSDGVELHVSTKPIRHRGDTLGGPLLTIKSHLQPSEDIIGVKLEHFKGFNSSPNIELFPDVPPTPNATLTREGDSLKLRSGSLSVQIEREPYTLVFKSPNRELVKVGYRHQGIFDVPSLWTLNSASNTSCLATDLGANPIPKNNPPFIRYINTEFTISPGELFYGFGERFGPLVKNGQSISIWNQDGGTSSEQAYKCVPFYLSNRGYGIFINHPGEVEVEIGSEKVSRVGISVADSSLEYYLVYGDTLLQVLERYTQLTGRPALPPAWTFGLWLSTSFLTNYDSKTVTGFLEGMKVRECHVRVFHFDCFWMKRYEWCSFTFDPDNFPDPRQYLSEIKAKYGVKVCVWINPYISQHSPIFQEAVDGGFLINRIDGRPWQWDLWQPGMGIVDIINPKAREWYASKLETLIDLGVDCFKTDFGERIPHENVTFYGGVDAKRAHNMYSVIYNKLVFEILEKRFGKHEAVVFARASAAGGQRYPVHWGGDCESTYEAMAEAMRGALSLTLSGFGFASHDIGGFEGTPPPEIYNRWVAFGLFSTHSRLHGSGSYRVPWADYGEDAAKTLAKFVETKHRLMPYIFNYAIQAHTKGHPLMRAMFLEFLEDRTTHHLDQQFMLGPSVLVAPSFVPDTEDTEYYLPYGRWTSYFDTSRTVDGPVWVKEKVGLDDIPLWIRQDTVLALGPEKMRKPDYEFNKNLDIRLYEVGDKSSISVNIPNGSGTQISGTITVTRIDNEITLSVSGQASIASVALFMKNNTLEGSVDGKIVPSRGTKQLSLKIREY</sequence>
<evidence type="ECO:0000313" key="10">
    <source>
        <dbReference type="EMBL" id="PAV23484.1"/>
    </source>
</evidence>
<feature type="domain" description="Glycoside hydrolase family 31 TIM barrel" evidence="7">
    <location>
        <begin position="289"/>
        <end position="606"/>
    </location>
</feature>
<dbReference type="Pfam" id="PF21365">
    <property type="entry name" value="Glyco_hydro_31_3rd"/>
    <property type="match status" value="1"/>
</dbReference>
<protein>
    <recommendedName>
        <fullName evidence="5">alpha-D-xyloside xylohydrolase</fullName>
        <ecNumber evidence="5">3.2.1.177</ecNumber>
    </recommendedName>
</protein>
<dbReference type="GO" id="GO:0030246">
    <property type="term" value="F:carbohydrate binding"/>
    <property type="evidence" value="ECO:0007669"/>
    <property type="project" value="InterPro"/>
</dbReference>
<dbReference type="EMBL" id="NBII01000001">
    <property type="protein sequence ID" value="PAV23484.1"/>
    <property type="molecule type" value="Genomic_DNA"/>
</dbReference>
<keyword evidence="2 6" id="KW-0378">Hydrolase</keyword>
<dbReference type="SUPFAM" id="SSF74650">
    <property type="entry name" value="Galactose mutarotase-like"/>
    <property type="match status" value="1"/>
</dbReference>
<dbReference type="InterPro" id="IPR011013">
    <property type="entry name" value="Gal_mutarotase_sf_dom"/>
</dbReference>
<feature type="domain" description="Glycoside hydrolase family 31 N-terminal" evidence="8">
    <location>
        <begin position="62"/>
        <end position="246"/>
    </location>
</feature>
<evidence type="ECO:0000256" key="5">
    <source>
        <dbReference type="ARBA" id="ARBA00066962"/>
    </source>
</evidence>
<dbReference type="STRING" id="2282107.A0A286UV98"/>
<organism evidence="10 11">
    <name type="scientific">Pyrrhoderma noxium</name>
    <dbReference type="NCBI Taxonomy" id="2282107"/>
    <lineage>
        <taxon>Eukaryota</taxon>
        <taxon>Fungi</taxon>
        <taxon>Dikarya</taxon>
        <taxon>Basidiomycota</taxon>
        <taxon>Agaricomycotina</taxon>
        <taxon>Agaricomycetes</taxon>
        <taxon>Hymenochaetales</taxon>
        <taxon>Hymenochaetaceae</taxon>
        <taxon>Pyrrhoderma</taxon>
    </lineage>
</organism>
<evidence type="ECO:0000259" key="9">
    <source>
        <dbReference type="Pfam" id="PF21365"/>
    </source>
</evidence>
<evidence type="ECO:0000313" key="11">
    <source>
        <dbReference type="Proteomes" id="UP000217199"/>
    </source>
</evidence>
<evidence type="ECO:0000256" key="6">
    <source>
        <dbReference type="RuleBase" id="RU361185"/>
    </source>
</evidence>
<dbReference type="GO" id="GO:0061634">
    <property type="term" value="F:alpha-D-xyloside xylohydrolase"/>
    <property type="evidence" value="ECO:0007669"/>
    <property type="project" value="UniProtKB-EC"/>
</dbReference>
<evidence type="ECO:0000259" key="8">
    <source>
        <dbReference type="Pfam" id="PF13802"/>
    </source>
</evidence>
<dbReference type="InterPro" id="IPR025887">
    <property type="entry name" value="Glyco_hydro_31_N_dom"/>
</dbReference>
<dbReference type="Proteomes" id="UP000217199">
    <property type="component" value="Unassembled WGS sequence"/>
</dbReference>
<dbReference type="GO" id="GO:0005975">
    <property type="term" value="P:carbohydrate metabolic process"/>
    <property type="evidence" value="ECO:0007669"/>
    <property type="project" value="InterPro"/>
</dbReference>
<dbReference type="InterPro" id="IPR048395">
    <property type="entry name" value="Glyco_hydro_31_C"/>
</dbReference>
<dbReference type="OrthoDB" id="1334205at2759"/>
<dbReference type="SUPFAM" id="SSF117125">
    <property type="entry name" value="Putative glucosidase YicI, C-terminal domain"/>
    <property type="match status" value="1"/>
</dbReference>
<dbReference type="CDD" id="cd06593">
    <property type="entry name" value="GH31_xylosidase_YicI"/>
    <property type="match status" value="1"/>
</dbReference>
<dbReference type="InterPro" id="IPR050985">
    <property type="entry name" value="Alpha-glycosidase_related"/>
</dbReference>
<reference evidence="10 11" key="1">
    <citation type="journal article" date="2017" name="Mol. Ecol.">
        <title>Comparative and population genomic landscape of Phellinus noxius: A hypervariable fungus causing root rot in trees.</title>
        <authorList>
            <person name="Chung C.L."/>
            <person name="Lee T.J."/>
            <person name="Akiba M."/>
            <person name="Lee H.H."/>
            <person name="Kuo T.H."/>
            <person name="Liu D."/>
            <person name="Ke H.M."/>
            <person name="Yokoi T."/>
            <person name="Roa M.B."/>
            <person name="Lu M.J."/>
            <person name="Chang Y.Y."/>
            <person name="Ann P.J."/>
            <person name="Tsai J.N."/>
            <person name="Chen C.Y."/>
            <person name="Tzean S.S."/>
            <person name="Ota Y."/>
            <person name="Hattori T."/>
            <person name="Sahashi N."/>
            <person name="Liou R.F."/>
            <person name="Kikuchi T."/>
            <person name="Tsai I.J."/>
        </authorList>
    </citation>
    <scope>NUCLEOTIDE SEQUENCE [LARGE SCALE GENOMIC DNA]</scope>
    <source>
        <strain evidence="10 11">FFPRI411160</strain>
    </source>
</reference>
<proteinExistence type="inferred from homology"/>
<evidence type="ECO:0000256" key="1">
    <source>
        <dbReference type="ARBA" id="ARBA00007806"/>
    </source>
</evidence>
<dbReference type="SUPFAM" id="SSF51445">
    <property type="entry name" value="(Trans)glycosidases"/>
    <property type="match status" value="1"/>
</dbReference>
<dbReference type="CDD" id="cd14752">
    <property type="entry name" value="GH31_N"/>
    <property type="match status" value="1"/>
</dbReference>
<evidence type="ECO:0000256" key="2">
    <source>
        <dbReference type="ARBA" id="ARBA00022801"/>
    </source>
</evidence>
<feature type="domain" description="Glycosyl hydrolase family 31 C-terminal" evidence="9">
    <location>
        <begin position="615"/>
        <end position="702"/>
    </location>
</feature>
<evidence type="ECO:0000256" key="3">
    <source>
        <dbReference type="ARBA" id="ARBA00023295"/>
    </source>
</evidence>
<dbReference type="Pfam" id="PF01055">
    <property type="entry name" value="Glyco_hydro_31_2nd"/>
    <property type="match status" value="1"/>
</dbReference>
<dbReference type="Pfam" id="PF13802">
    <property type="entry name" value="Gal_mutarotas_2"/>
    <property type="match status" value="1"/>
</dbReference>
<comment type="catalytic activity">
    <reaction evidence="4">
        <text>Hydrolysis of terminal, non-reducing alpha-D-xylose residues with release of alpha-D-xylose.</text>
        <dbReference type="EC" id="3.2.1.177"/>
    </reaction>
</comment>
<evidence type="ECO:0000259" key="7">
    <source>
        <dbReference type="Pfam" id="PF01055"/>
    </source>
</evidence>
<keyword evidence="11" id="KW-1185">Reference proteome</keyword>
<gene>
    <name evidence="10" type="ORF">PNOK_0055200</name>
</gene>
<dbReference type="PANTHER" id="PTHR43053">
    <property type="entry name" value="GLYCOSIDASE FAMILY 31"/>
    <property type="match status" value="1"/>
</dbReference>
<dbReference type="AlphaFoldDB" id="A0A286UV98"/>
<keyword evidence="3 6" id="KW-0326">Glycosidase</keyword>
<accession>A0A286UV98</accession>
<name>A0A286UV98_9AGAM</name>
<dbReference type="FunFam" id="3.20.20.80:FF:000053">
    <property type="entry name" value="Alpha-xylosidase YicI"/>
    <property type="match status" value="1"/>
</dbReference>
<dbReference type="Gene3D" id="2.60.40.1180">
    <property type="entry name" value="Golgi alpha-mannosidase II"/>
    <property type="match status" value="2"/>
</dbReference>
<dbReference type="Gene3D" id="2.60.40.1760">
    <property type="entry name" value="glycosyl hydrolase (family 31)"/>
    <property type="match status" value="1"/>
</dbReference>
<dbReference type="SUPFAM" id="SSF51011">
    <property type="entry name" value="Glycosyl hydrolase domain"/>
    <property type="match status" value="1"/>
</dbReference>
<comment type="caution">
    <text evidence="10">The sequence shown here is derived from an EMBL/GenBank/DDBJ whole genome shotgun (WGS) entry which is preliminary data.</text>
</comment>
<evidence type="ECO:0000256" key="4">
    <source>
        <dbReference type="ARBA" id="ARBA00052064"/>
    </source>
</evidence>
<dbReference type="PANTHER" id="PTHR43053:SF4">
    <property type="entry name" value="MYOGENESIS-REGULATING GLYCOSIDASE"/>
    <property type="match status" value="1"/>
</dbReference>
<dbReference type="EC" id="3.2.1.177" evidence="5"/>
<dbReference type="InterPro" id="IPR017853">
    <property type="entry name" value="GH"/>
</dbReference>
<dbReference type="NCBIfam" id="NF007940">
    <property type="entry name" value="PRK10658.1"/>
    <property type="match status" value="1"/>
</dbReference>
<comment type="similarity">
    <text evidence="1 6">Belongs to the glycosyl hydrolase 31 family.</text>
</comment>
<dbReference type="Gene3D" id="3.20.20.80">
    <property type="entry name" value="Glycosidases"/>
    <property type="match status" value="1"/>
</dbReference>
<dbReference type="InterPro" id="IPR000322">
    <property type="entry name" value="Glyco_hydro_31_TIM"/>
</dbReference>